<dbReference type="OMA" id="SHMECEE"/>
<evidence type="ECO:0000313" key="3">
    <source>
        <dbReference type="EMBL" id="KAG8463156.1"/>
    </source>
</evidence>
<accession>A0A8J5XCS4</accession>
<feature type="compositionally biased region" description="Low complexity" evidence="1">
    <location>
        <begin position="46"/>
        <end position="67"/>
    </location>
</feature>
<dbReference type="InterPro" id="IPR022226">
    <property type="entry name" value="DUF3752"/>
</dbReference>
<dbReference type="EMBL" id="JAGTXO010000017">
    <property type="protein sequence ID" value="KAG8463156.1"/>
    <property type="molecule type" value="Genomic_DNA"/>
</dbReference>
<dbReference type="Proteomes" id="UP000751190">
    <property type="component" value="Unassembled WGS sequence"/>
</dbReference>
<sequence length="552" mass="55453">MAERDKHKAKSKKKHKSTSKKREHKEARRDKHAEREVRMRPRPARHSSSSSSSDASDDAPGPRAPALPVVPRVADAAAAAETATGVLVELLRARPDGASELESLLELVDGGEAVMTAGLGDAFVRGALEALFLTAGMRVRGGDGAELAFHAVTGETLPLSPLLVRAREAAAADAPAGGRPASADGGGDDGRGGDGGGDGEDAPGPRPRGAAPPPPASPGARSSPTGPAPRILGPARPPPALLAASAALPDTDRLALAAVAHEGGAGDGSPERRADVSDGDSPLVGPALPPGAGGAGGALAPPVRPQWWQRTAADLAAAAAAHAEPEEPVREEWMTALPTGRHGPIFAPDVARTFTRSGVTELGDNSGWMDTPADVARKAAARLAAAMAAATAREGGAGAVLSGLALAPRAAAANDAPRPAPAPAPARLARATAEPPPRAAAPKSLVELHLDARRRLAGGGDGDSGGSGAAKRAKGGGGGADGGKSGGKGGGKSGMPLDWDPSTAPWRPFDRDKDLDARRADPDGVKRALNDHVMGTLSSRFGAKGKVESTFM</sequence>
<feature type="region of interest" description="Disordered" evidence="1">
    <location>
        <begin position="1"/>
        <end position="67"/>
    </location>
</feature>
<feature type="region of interest" description="Disordered" evidence="1">
    <location>
        <begin position="455"/>
        <end position="528"/>
    </location>
</feature>
<comment type="caution">
    <text evidence="3">The sequence shown here is derived from an EMBL/GenBank/DDBJ whole genome shotgun (WGS) entry which is preliminary data.</text>
</comment>
<feature type="compositionally biased region" description="Basic residues" evidence="1">
    <location>
        <begin position="7"/>
        <end position="23"/>
    </location>
</feature>
<evidence type="ECO:0000313" key="4">
    <source>
        <dbReference type="Proteomes" id="UP000751190"/>
    </source>
</evidence>
<feature type="compositionally biased region" description="Gly residues" evidence="1">
    <location>
        <begin position="457"/>
        <end position="468"/>
    </location>
</feature>
<dbReference type="AlphaFoldDB" id="A0A8J5XCS4"/>
<reference evidence="3" key="1">
    <citation type="submission" date="2021-05" db="EMBL/GenBank/DDBJ databases">
        <title>The genome of the haptophyte Pavlova lutheri (Diacronema luteri, Pavlovales) - a model for lipid biosynthesis in eukaryotic algae.</title>
        <authorList>
            <person name="Hulatt C.J."/>
            <person name="Posewitz M.C."/>
        </authorList>
    </citation>
    <scope>NUCLEOTIDE SEQUENCE</scope>
    <source>
        <strain evidence="3">NIVA-4/92</strain>
    </source>
</reference>
<feature type="region of interest" description="Disordered" evidence="1">
    <location>
        <begin position="414"/>
        <end position="443"/>
    </location>
</feature>
<dbReference type="PANTHER" id="PTHR47422">
    <property type="entry name" value="DNAJ HEAT SHOCK N-TERMINAL DOMAIN-CONTAINING PROTEIN"/>
    <property type="match status" value="1"/>
</dbReference>
<organism evidence="3 4">
    <name type="scientific">Diacronema lutheri</name>
    <name type="common">Unicellular marine alga</name>
    <name type="synonym">Monochrysis lutheri</name>
    <dbReference type="NCBI Taxonomy" id="2081491"/>
    <lineage>
        <taxon>Eukaryota</taxon>
        <taxon>Haptista</taxon>
        <taxon>Haptophyta</taxon>
        <taxon>Pavlovophyceae</taxon>
        <taxon>Pavlovales</taxon>
        <taxon>Pavlovaceae</taxon>
        <taxon>Diacronema</taxon>
    </lineage>
</organism>
<dbReference type="PANTHER" id="PTHR47422:SF1">
    <property type="entry name" value="DNAJ HEAT SHOCK N-TERMINAL DOMAIN-CONTAINING PROTEIN"/>
    <property type="match status" value="1"/>
</dbReference>
<feature type="domain" description="DUF3752" evidence="2">
    <location>
        <begin position="351"/>
        <end position="541"/>
    </location>
</feature>
<protein>
    <recommendedName>
        <fullName evidence="2">DUF3752 domain-containing protein</fullName>
    </recommendedName>
</protein>
<feature type="compositionally biased region" description="Gly residues" evidence="1">
    <location>
        <begin position="475"/>
        <end position="493"/>
    </location>
</feature>
<proteinExistence type="predicted"/>
<feature type="compositionally biased region" description="Low complexity" evidence="1">
    <location>
        <begin position="171"/>
        <end position="183"/>
    </location>
</feature>
<evidence type="ECO:0000256" key="1">
    <source>
        <dbReference type="SAM" id="MobiDB-lite"/>
    </source>
</evidence>
<evidence type="ECO:0000259" key="2">
    <source>
        <dbReference type="Pfam" id="PF12572"/>
    </source>
</evidence>
<dbReference type="OrthoDB" id="73491at2759"/>
<gene>
    <name evidence="3" type="ORF">KFE25_011153</name>
</gene>
<feature type="compositionally biased region" description="Basic and acidic residues" evidence="1">
    <location>
        <begin position="24"/>
        <end position="39"/>
    </location>
</feature>
<name>A0A8J5XCS4_DIALT</name>
<feature type="region of interest" description="Disordered" evidence="1">
    <location>
        <begin position="262"/>
        <end position="302"/>
    </location>
</feature>
<feature type="compositionally biased region" description="Pro residues" evidence="1">
    <location>
        <begin position="204"/>
        <end position="217"/>
    </location>
</feature>
<keyword evidence="4" id="KW-1185">Reference proteome</keyword>
<feature type="region of interest" description="Disordered" evidence="1">
    <location>
        <begin position="171"/>
        <end position="238"/>
    </location>
</feature>
<dbReference type="Pfam" id="PF12572">
    <property type="entry name" value="DUF3752"/>
    <property type="match status" value="1"/>
</dbReference>
<feature type="compositionally biased region" description="Low complexity" evidence="1">
    <location>
        <begin position="218"/>
        <end position="234"/>
    </location>
</feature>
<feature type="compositionally biased region" description="Basic and acidic residues" evidence="1">
    <location>
        <begin position="508"/>
        <end position="528"/>
    </location>
</feature>